<organism evidence="3 4">
    <name type="scientific">Pseudodesulfovibrio piezophilus (strain DSM 21447 / JCM 15486 / C1TLV30)</name>
    <name type="common">Desulfovibrio piezophilus</name>
    <dbReference type="NCBI Taxonomy" id="1322246"/>
    <lineage>
        <taxon>Bacteria</taxon>
        <taxon>Pseudomonadati</taxon>
        <taxon>Thermodesulfobacteriota</taxon>
        <taxon>Desulfovibrionia</taxon>
        <taxon>Desulfovibrionales</taxon>
        <taxon>Desulfovibrionaceae</taxon>
    </lineage>
</organism>
<dbReference type="EMBL" id="FO203427">
    <property type="protein sequence ID" value="CCH49106.1"/>
    <property type="molecule type" value="Genomic_DNA"/>
</dbReference>
<name>M1WK74_PSEP2</name>
<dbReference type="InterPro" id="IPR054703">
    <property type="entry name" value="Mop-rel"/>
</dbReference>
<dbReference type="PATRIC" id="fig|879567.3.peg.1974"/>
<dbReference type="InterPro" id="IPR003607">
    <property type="entry name" value="HD/PDEase_dom"/>
</dbReference>
<dbReference type="STRING" id="1322246.BN4_11871"/>
<reference evidence="3 4" key="1">
    <citation type="journal article" date="2013" name="PLoS ONE">
        <title>The first genomic and proteomic characterization of a deep-sea sulfate reducer: insights into the piezophilic lifestyle of Desulfovibrio piezophilus.</title>
        <authorList>
            <person name="Pradel N."/>
            <person name="Ji B."/>
            <person name="Gimenez G."/>
            <person name="Talla E."/>
            <person name="Lenoble P."/>
            <person name="Garel M."/>
            <person name="Tamburini C."/>
            <person name="Fourquet P."/>
            <person name="Lebrun R."/>
            <person name="Bertin P."/>
            <person name="Denis Y."/>
            <person name="Pophillat M."/>
            <person name="Barbe V."/>
            <person name="Ollivier B."/>
            <person name="Dolla A."/>
        </authorList>
    </citation>
    <scope>NUCLEOTIDE SEQUENCE [LARGE SCALE GENOMIC DNA]</scope>
    <source>
        <strain evidence="4">DSM 10523 / SB164P1</strain>
    </source>
</reference>
<accession>M1WK74</accession>
<evidence type="ECO:0000313" key="3">
    <source>
        <dbReference type="EMBL" id="CCH49106.1"/>
    </source>
</evidence>
<dbReference type="KEGG" id="dpi:BN4_11871"/>
<keyword evidence="4" id="KW-1185">Reference proteome</keyword>
<dbReference type="BioCyc" id="DPIE1322246:BN4_RS09385-MONOMER"/>
<feature type="domain" description="MobA-like NTP transferase" evidence="2">
    <location>
        <begin position="6"/>
        <end position="163"/>
    </location>
</feature>
<dbReference type="HOGENOM" id="CLU_040526_0_0_7"/>
<dbReference type="CDD" id="cd00077">
    <property type="entry name" value="HDc"/>
    <property type="match status" value="1"/>
</dbReference>
<gene>
    <name evidence="3" type="ordered locus">BN4_11871</name>
</gene>
<dbReference type="Proteomes" id="UP000011724">
    <property type="component" value="Chromosome"/>
</dbReference>
<dbReference type="PANTHER" id="PTHR43777">
    <property type="entry name" value="MOLYBDENUM COFACTOR CYTIDYLYLTRANSFERASE"/>
    <property type="match status" value="1"/>
</dbReference>
<dbReference type="NCBIfam" id="TIGR00277">
    <property type="entry name" value="HDIG"/>
    <property type="match status" value="1"/>
</dbReference>
<reference evidence="4" key="2">
    <citation type="journal article" date="2013" name="Stand. Genomic Sci.">
        <title>Complete genome sequence of Desulfocapsa sulfexigens, a marine deltaproteobacterium specialized in disproportionating inorganic sulfur compounds.</title>
        <authorList>
            <person name="Finster K.W."/>
            <person name="Kjeldsen K.U."/>
            <person name="Kube M."/>
            <person name="Reinhardt R."/>
            <person name="Mussmann M."/>
            <person name="Amann R."/>
            <person name="Schreiber L."/>
        </authorList>
    </citation>
    <scope>NUCLEOTIDE SEQUENCE [LARGE SCALE GENOMIC DNA]</scope>
    <source>
        <strain evidence="4">DSM 10523 / SB164P1</strain>
    </source>
</reference>
<dbReference type="InterPro" id="IPR029044">
    <property type="entry name" value="Nucleotide-diphossugar_trans"/>
</dbReference>
<dbReference type="SUPFAM" id="SSF109604">
    <property type="entry name" value="HD-domain/PDEase-like"/>
    <property type="match status" value="1"/>
</dbReference>
<dbReference type="InterPro" id="IPR006675">
    <property type="entry name" value="HDIG_dom"/>
</dbReference>
<dbReference type="Gene3D" id="3.90.550.10">
    <property type="entry name" value="Spore Coat Polysaccharide Biosynthesis Protein SpsA, Chain A"/>
    <property type="match status" value="1"/>
</dbReference>
<dbReference type="OrthoDB" id="9779263at2"/>
<protein>
    <submittedName>
        <fullName evidence="3">Metal dependent phosphohydrolase</fullName>
    </submittedName>
</protein>
<evidence type="ECO:0000259" key="2">
    <source>
        <dbReference type="Pfam" id="PF12804"/>
    </source>
</evidence>
<dbReference type="InterPro" id="IPR025877">
    <property type="entry name" value="MobA-like_NTP_Trfase"/>
</dbReference>
<sequence>MTRLAAVIPSAGLSSRMGSFKPLLPLGSGTVLSRCIEVFRQNGVARIIVVTGKRAEEVASAARRAGAVAVHNADYEQGMFSSVLTGIRALDPTISGFFLLPVDIPLVRVETVTRLIQAFSESDASVFYPRFQGQRGHPPLISSSLIPHILTHDGQGGLRALLDTFESGAHDLVVTDAGSLRDLDHPADYEFAMKRVGQEYPFAEEWEQLWDVYGVSQDIREHCAAVARVAKILCLRFNETCTPHALLNPALATGAAMVHDIGKGRKHHDAVGAWRLLEHGFTDAAQIVREHSDLSLGERDNMTEKEIVFLADKLVQGSSPVRLNARYEAKLMLFGDRPEARKAIRARQERANAVRARLERVIGVDVETLAFEGGG</sequence>
<dbReference type="GO" id="GO:0016779">
    <property type="term" value="F:nucleotidyltransferase activity"/>
    <property type="evidence" value="ECO:0007669"/>
    <property type="project" value="UniProtKB-ARBA"/>
</dbReference>
<dbReference type="InterPro" id="IPR006674">
    <property type="entry name" value="HD_domain"/>
</dbReference>
<dbReference type="GO" id="GO:0016787">
    <property type="term" value="F:hydrolase activity"/>
    <property type="evidence" value="ECO:0007669"/>
    <property type="project" value="UniProtKB-KW"/>
</dbReference>
<dbReference type="SUPFAM" id="SSF53448">
    <property type="entry name" value="Nucleotide-diphospho-sugar transferases"/>
    <property type="match status" value="1"/>
</dbReference>
<dbReference type="CDD" id="cd04182">
    <property type="entry name" value="GT_2_like_f"/>
    <property type="match status" value="1"/>
</dbReference>
<dbReference type="PANTHER" id="PTHR43777:SF1">
    <property type="entry name" value="MOLYBDENUM COFACTOR CYTIDYLYLTRANSFERASE"/>
    <property type="match status" value="1"/>
</dbReference>
<dbReference type="NCBIfam" id="NF045665">
    <property type="entry name" value="NTPtran_DVU1551"/>
    <property type="match status" value="1"/>
</dbReference>
<keyword evidence="3" id="KW-0378">Hydrolase</keyword>
<dbReference type="RefSeq" id="WP_015415150.1">
    <property type="nucleotide sequence ID" value="NC_020409.1"/>
</dbReference>
<dbReference type="AlphaFoldDB" id="M1WK74"/>
<dbReference type="Gene3D" id="1.10.3210.10">
    <property type="entry name" value="Hypothetical protein af1432"/>
    <property type="match status" value="1"/>
</dbReference>
<feature type="domain" description="HD" evidence="1">
    <location>
        <begin position="221"/>
        <end position="314"/>
    </location>
</feature>
<evidence type="ECO:0000313" key="4">
    <source>
        <dbReference type="Proteomes" id="UP000011724"/>
    </source>
</evidence>
<dbReference type="Pfam" id="PF12804">
    <property type="entry name" value="NTP_transf_3"/>
    <property type="match status" value="1"/>
</dbReference>
<evidence type="ECO:0000259" key="1">
    <source>
        <dbReference type="Pfam" id="PF01966"/>
    </source>
</evidence>
<proteinExistence type="predicted"/>
<dbReference type="Pfam" id="PF01966">
    <property type="entry name" value="HD"/>
    <property type="match status" value="1"/>
</dbReference>
<dbReference type="eggNOG" id="COG2068">
    <property type="taxonomic scope" value="Bacteria"/>
</dbReference>